<sequence>MSKEGVRLEYKVHKINTIKFSFEDLGESAFQDLKSIDESFEYSVGAGMKINLEQEEIVIDIETTFRTSKKGEVLIHHIGRTVFKVKGLELTKEEEKDMYDLPDDFIVQIYALAYSHARALLAVESGPTIYKDFFILPVVDPRSFIKNL</sequence>
<dbReference type="KEGG" id="chyd:H4K34_09370"/>
<gene>
    <name evidence="1" type="ORF">H4K34_09370</name>
</gene>
<organism evidence="1 2">
    <name type="scientific">Croceimicrobium hydrocarbonivorans</name>
    <dbReference type="NCBI Taxonomy" id="2761580"/>
    <lineage>
        <taxon>Bacteria</taxon>
        <taxon>Pseudomonadati</taxon>
        <taxon>Bacteroidota</taxon>
        <taxon>Flavobacteriia</taxon>
        <taxon>Flavobacteriales</taxon>
        <taxon>Owenweeksiaceae</taxon>
        <taxon>Croceimicrobium</taxon>
    </lineage>
</organism>
<dbReference type="Proteomes" id="UP000516305">
    <property type="component" value="Chromosome"/>
</dbReference>
<dbReference type="RefSeq" id="WP_210757164.1">
    <property type="nucleotide sequence ID" value="NZ_CP060139.1"/>
</dbReference>
<dbReference type="AlphaFoldDB" id="A0A7H0VA50"/>
<evidence type="ECO:0008006" key="3">
    <source>
        <dbReference type="Google" id="ProtNLM"/>
    </source>
</evidence>
<dbReference type="EMBL" id="CP060139">
    <property type="protein sequence ID" value="QNR22598.1"/>
    <property type="molecule type" value="Genomic_DNA"/>
</dbReference>
<proteinExistence type="predicted"/>
<evidence type="ECO:0000313" key="1">
    <source>
        <dbReference type="EMBL" id="QNR22598.1"/>
    </source>
</evidence>
<keyword evidence="2" id="KW-1185">Reference proteome</keyword>
<accession>A0A7H0VA50</accession>
<name>A0A7H0VA50_9FLAO</name>
<reference evidence="1 2" key="1">
    <citation type="submission" date="2020-08" db="EMBL/GenBank/DDBJ databases">
        <title>Croceimicrobium hydrocarbonivorans gen. nov., sp. nov., a novel marine bacterium isolated from a bacterial consortium that degrades polyethylene terephthalate.</title>
        <authorList>
            <person name="Liu R."/>
        </authorList>
    </citation>
    <scope>NUCLEOTIDE SEQUENCE [LARGE SCALE GENOMIC DNA]</scope>
    <source>
        <strain evidence="1 2">A20-9</strain>
    </source>
</reference>
<evidence type="ECO:0000313" key="2">
    <source>
        <dbReference type="Proteomes" id="UP000516305"/>
    </source>
</evidence>
<protein>
    <recommendedName>
        <fullName evidence="3">Preprotein translocase subunit SecB</fullName>
    </recommendedName>
</protein>